<dbReference type="CDD" id="cd06558">
    <property type="entry name" value="crotonase-like"/>
    <property type="match status" value="1"/>
</dbReference>
<dbReference type="GO" id="GO:0016853">
    <property type="term" value="F:isomerase activity"/>
    <property type="evidence" value="ECO:0007669"/>
    <property type="project" value="UniProtKB-KW"/>
</dbReference>
<dbReference type="OrthoDB" id="254175at2"/>
<organism evidence="3 4">
    <name type="scientific">Calothrix parasitica NIES-267</name>
    <dbReference type="NCBI Taxonomy" id="1973488"/>
    <lineage>
        <taxon>Bacteria</taxon>
        <taxon>Bacillati</taxon>
        <taxon>Cyanobacteriota</taxon>
        <taxon>Cyanophyceae</taxon>
        <taxon>Nostocales</taxon>
        <taxon>Calotrichaceae</taxon>
        <taxon>Calothrix</taxon>
    </lineage>
</organism>
<protein>
    <submittedName>
        <fullName evidence="3">Putative enoyl-CoA hydratase/isomerase family protein</fullName>
    </submittedName>
</protein>
<dbReference type="InterPro" id="IPR029045">
    <property type="entry name" value="ClpP/crotonase-like_dom_sf"/>
</dbReference>
<accession>A0A1Z4LZF8</accession>
<dbReference type="SUPFAM" id="SSF52096">
    <property type="entry name" value="ClpP/crotonase"/>
    <property type="match status" value="1"/>
</dbReference>
<comment type="similarity">
    <text evidence="1 2">Belongs to the enoyl-CoA hydratase/isomerase family.</text>
</comment>
<sequence>MAYENYTTFKTTKDGAVLTVSFDYPPVNVQGIPMLDDLNRLAETLEGESSTKVVVFQSAHPEIFVAHADTNFLKDMSTTAVSRDEVKLLYLQTTLERISKLPQATIAKIEGFARGGGHEFALACDMRFAARGKAKFMQMEVGMGILPCGGGASRMARQTGLGRALEIILSARDFDADDAVAYGTINKALDADKIGAYVDELAKRIAHFPADSINACKQAVYASIDKPIEDALTEEAYWLYQATSKTPAIKRFQFADDKGFQNDMENQRNWNQGVIGIQEIE</sequence>
<evidence type="ECO:0000313" key="4">
    <source>
        <dbReference type="Proteomes" id="UP000218418"/>
    </source>
</evidence>
<gene>
    <name evidence="3" type="ORF">NIES267_60810</name>
</gene>
<dbReference type="InterPro" id="IPR001753">
    <property type="entry name" value="Enoyl-CoA_hydra/iso"/>
</dbReference>
<dbReference type="Gene3D" id="3.90.226.10">
    <property type="entry name" value="2-enoyl-CoA Hydratase, Chain A, domain 1"/>
    <property type="match status" value="1"/>
</dbReference>
<reference evidence="3 4" key="1">
    <citation type="submission" date="2017-06" db="EMBL/GenBank/DDBJ databases">
        <title>Genome sequencing of cyanobaciteial culture collection at National Institute for Environmental Studies (NIES).</title>
        <authorList>
            <person name="Hirose Y."/>
            <person name="Shimura Y."/>
            <person name="Fujisawa T."/>
            <person name="Nakamura Y."/>
            <person name="Kawachi M."/>
        </authorList>
    </citation>
    <scope>NUCLEOTIDE SEQUENCE [LARGE SCALE GENOMIC DNA]</scope>
    <source>
        <strain evidence="3 4">NIES-267</strain>
    </source>
</reference>
<dbReference type="AlphaFoldDB" id="A0A1Z4LZF8"/>
<dbReference type="Proteomes" id="UP000218418">
    <property type="component" value="Chromosome"/>
</dbReference>
<keyword evidence="3" id="KW-0413">Isomerase</keyword>
<dbReference type="PANTHER" id="PTHR11941:SF54">
    <property type="entry name" value="ENOYL-COA HYDRATASE, MITOCHONDRIAL"/>
    <property type="match status" value="1"/>
</dbReference>
<proteinExistence type="inferred from homology"/>
<name>A0A1Z4LZF8_9CYAN</name>
<keyword evidence="4" id="KW-1185">Reference proteome</keyword>
<evidence type="ECO:0000256" key="2">
    <source>
        <dbReference type="RuleBase" id="RU003707"/>
    </source>
</evidence>
<dbReference type="InterPro" id="IPR018376">
    <property type="entry name" value="Enoyl-CoA_hyd/isom_CS"/>
</dbReference>
<dbReference type="Pfam" id="PF00378">
    <property type="entry name" value="ECH_1"/>
    <property type="match status" value="1"/>
</dbReference>
<dbReference type="PROSITE" id="PS00166">
    <property type="entry name" value="ENOYL_COA_HYDRATASE"/>
    <property type="match status" value="1"/>
</dbReference>
<dbReference type="EMBL" id="AP018227">
    <property type="protein sequence ID" value="BAY86571.1"/>
    <property type="molecule type" value="Genomic_DNA"/>
</dbReference>
<evidence type="ECO:0000256" key="1">
    <source>
        <dbReference type="ARBA" id="ARBA00005254"/>
    </source>
</evidence>
<dbReference type="PANTHER" id="PTHR11941">
    <property type="entry name" value="ENOYL-COA HYDRATASE-RELATED"/>
    <property type="match status" value="1"/>
</dbReference>
<dbReference type="GO" id="GO:0006635">
    <property type="term" value="P:fatty acid beta-oxidation"/>
    <property type="evidence" value="ECO:0007669"/>
    <property type="project" value="TreeGrafter"/>
</dbReference>
<evidence type="ECO:0000313" key="3">
    <source>
        <dbReference type="EMBL" id="BAY86571.1"/>
    </source>
</evidence>